<sequence length="198" mass="21622">METKWVFRSALKRGIESKSRGTEASLLITLVPVLMVLSLSTSVSAEENSFNAPQIDERKAQVVINENNVQLDSFEEAFAQSRANVALIRQIGDENNSTINQNLNSHGRANLASVYQNGNFNEAIINQEGSNNTGLIHQNGSRHEASITQSGNQLESQINQYGFDSNITISHSGSGYQGISVEQQAFSGNARSVTVENY</sequence>
<dbReference type="RefSeq" id="WP_166650424.1">
    <property type="nucleotide sequence ID" value="NZ_CP140255.1"/>
</dbReference>
<dbReference type="Pfam" id="PF07012">
    <property type="entry name" value="Curlin_rpt"/>
    <property type="match status" value="1"/>
</dbReference>
<dbReference type="Proteomes" id="UP001324794">
    <property type="component" value="Chromosome"/>
</dbReference>
<dbReference type="InterPro" id="IPR009742">
    <property type="entry name" value="Curlin_rpt"/>
</dbReference>
<evidence type="ECO:0008006" key="5">
    <source>
        <dbReference type="Google" id="ProtNLM"/>
    </source>
</evidence>
<dbReference type="EMBL" id="CP140255">
    <property type="protein sequence ID" value="WQH12875.1"/>
    <property type="molecule type" value="Genomic_DNA"/>
</dbReference>
<comment type="similarity">
    <text evidence="1">Belongs to the CsgA/CsgB family.</text>
</comment>
<name>A0ABZ0YNP5_9GAMM</name>
<evidence type="ECO:0000256" key="2">
    <source>
        <dbReference type="ARBA" id="ARBA00022729"/>
    </source>
</evidence>
<evidence type="ECO:0000313" key="3">
    <source>
        <dbReference type="EMBL" id="WQH12875.1"/>
    </source>
</evidence>
<proteinExistence type="inferred from homology"/>
<keyword evidence="4" id="KW-1185">Reference proteome</keyword>
<reference evidence="3 4" key="1">
    <citation type="submission" date="2023-11" db="EMBL/GenBank/DDBJ databases">
        <title>MicrobeMod: A computational toolkit for identifying prokaryotic methylation and restriction-modification with nanopore sequencing.</title>
        <authorList>
            <person name="Crits-Christoph A."/>
            <person name="Kang S.C."/>
            <person name="Lee H."/>
            <person name="Ostrov N."/>
        </authorList>
    </citation>
    <scope>NUCLEOTIDE SEQUENCE [LARGE SCALE GENOMIC DNA]</scope>
    <source>
        <strain evidence="3 4">ATCC BAA-805</strain>
    </source>
</reference>
<organism evidence="3 4">
    <name type="scientific">Vreelandella neptunia</name>
    <dbReference type="NCBI Taxonomy" id="115551"/>
    <lineage>
        <taxon>Bacteria</taxon>
        <taxon>Pseudomonadati</taxon>
        <taxon>Pseudomonadota</taxon>
        <taxon>Gammaproteobacteria</taxon>
        <taxon>Oceanospirillales</taxon>
        <taxon>Halomonadaceae</taxon>
        <taxon>Vreelandella</taxon>
    </lineage>
</organism>
<accession>A0ABZ0YNP5</accession>
<gene>
    <name evidence="3" type="ORF">SR894_22480</name>
</gene>
<evidence type="ECO:0000256" key="1">
    <source>
        <dbReference type="ARBA" id="ARBA00009766"/>
    </source>
</evidence>
<evidence type="ECO:0000313" key="4">
    <source>
        <dbReference type="Proteomes" id="UP001324794"/>
    </source>
</evidence>
<keyword evidence="2" id="KW-0732">Signal</keyword>
<protein>
    <recommendedName>
        <fullName evidence="5">Minor curlin subunit</fullName>
    </recommendedName>
</protein>